<name>A0A3M4QG25_9PSED</name>
<sequence>MRRQRWFAGWHLCSGLHMSSADVGVPTHVLVELSNYAHLEAAYGEAFAVAAMGRLQWCVHMWGGSVFVIGPQCFLVGLSPSLLEVKFSRSLIERWQWALSTTPLDFGGVRALPVVVVESLKISASVGLTEGRLRYPDELERPNAAHPLPPVRVGKGWSVSYERDMEVALTFYRALEQGQASLVFQPINQRGGSGAVLYQEALLRLSTQSQRPSFGPAQFVPALERLGLIRVLDYSVLSAVVSRLEVDPTAKLGCNLSALSLSADSWWESILARLAAQPDVALRLTIEITETMPLVDIDAACAFVRRLKGVGCRIALDDFGAGQSSLAFAHAVRPEVIKIDSSFLHDARMDHSEFDQLYKLVAFCQTLAPYVVVEGIERANDVELAAMARIGWLQGNYIDPPSSAKPPVRICVLDAEELGYEYVKF</sequence>
<feature type="domain" description="EAL" evidence="1">
    <location>
        <begin position="164"/>
        <end position="415"/>
    </location>
</feature>
<comment type="caution">
    <text evidence="2">The sequence shown here is derived from an EMBL/GenBank/DDBJ whole genome shotgun (WGS) entry which is preliminary data.</text>
</comment>
<dbReference type="InterPro" id="IPR050706">
    <property type="entry name" value="Cyclic-di-GMP_PDE-like"/>
</dbReference>
<dbReference type="SUPFAM" id="SSF141868">
    <property type="entry name" value="EAL domain-like"/>
    <property type="match status" value="1"/>
</dbReference>
<organism evidence="2 3">
    <name type="scientific">Pseudomonas salomonii</name>
    <dbReference type="NCBI Taxonomy" id="191391"/>
    <lineage>
        <taxon>Bacteria</taxon>
        <taxon>Pseudomonadati</taxon>
        <taxon>Pseudomonadota</taxon>
        <taxon>Gammaproteobacteria</taxon>
        <taxon>Pseudomonadales</taxon>
        <taxon>Pseudomonadaceae</taxon>
        <taxon>Pseudomonas</taxon>
    </lineage>
</organism>
<dbReference type="PANTHER" id="PTHR33121">
    <property type="entry name" value="CYCLIC DI-GMP PHOSPHODIESTERASE PDEF"/>
    <property type="match status" value="1"/>
</dbReference>
<proteinExistence type="predicted"/>
<dbReference type="EMBL" id="RBRL01000164">
    <property type="protein sequence ID" value="RMQ89398.1"/>
    <property type="molecule type" value="Genomic_DNA"/>
</dbReference>
<dbReference type="InterPro" id="IPR001633">
    <property type="entry name" value="EAL_dom"/>
</dbReference>
<dbReference type="PROSITE" id="PS50883">
    <property type="entry name" value="EAL"/>
    <property type="match status" value="1"/>
</dbReference>
<evidence type="ECO:0000259" key="1">
    <source>
        <dbReference type="PROSITE" id="PS50883"/>
    </source>
</evidence>
<evidence type="ECO:0000313" key="2">
    <source>
        <dbReference type="EMBL" id="RMQ89398.1"/>
    </source>
</evidence>
<protein>
    <recommendedName>
        <fullName evidence="1">EAL domain-containing protein</fullName>
    </recommendedName>
</protein>
<dbReference type="Gene3D" id="3.20.20.450">
    <property type="entry name" value="EAL domain"/>
    <property type="match status" value="1"/>
</dbReference>
<evidence type="ECO:0000313" key="3">
    <source>
        <dbReference type="Proteomes" id="UP000277179"/>
    </source>
</evidence>
<dbReference type="PANTHER" id="PTHR33121:SF23">
    <property type="entry name" value="CYCLIC DI-GMP PHOSPHODIESTERASE PDEB"/>
    <property type="match status" value="1"/>
</dbReference>
<accession>A0A3M4QG25</accession>
<reference evidence="2 3" key="1">
    <citation type="submission" date="2018-08" db="EMBL/GenBank/DDBJ databases">
        <title>Recombination of ecologically and evolutionarily significant loci maintains genetic cohesion in the Pseudomonas syringae species complex.</title>
        <authorList>
            <person name="Dillon M."/>
            <person name="Thakur S."/>
            <person name="Almeida R.N.D."/>
            <person name="Weir B.S."/>
            <person name="Guttman D.S."/>
        </authorList>
    </citation>
    <scope>NUCLEOTIDE SEQUENCE [LARGE SCALE GENOMIC DNA]</scope>
    <source>
        <strain evidence="2 3">ICMP 11288</strain>
    </source>
</reference>
<dbReference type="GO" id="GO:0071111">
    <property type="term" value="F:cyclic-guanylate-specific phosphodiesterase activity"/>
    <property type="evidence" value="ECO:0007669"/>
    <property type="project" value="InterPro"/>
</dbReference>
<dbReference type="Pfam" id="PF00563">
    <property type="entry name" value="EAL"/>
    <property type="match status" value="1"/>
</dbReference>
<dbReference type="SMART" id="SM00052">
    <property type="entry name" value="EAL"/>
    <property type="match status" value="1"/>
</dbReference>
<dbReference type="Proteomes" id="UP000277179">
    <property type="component" value="Unassembled WGS sequence"/>
</dbReference>
<gene>
    <name evidence="2" type="ORF">ALP97_00316</name>
</gene>
<dbReference type="CDD" id="cd01948">
    <property type="entry name" value="EAL"/>
    <property type="match status" value="1"/>
</dbReference>
<dbReference type="AlphaFoldDB" id="A0A3M4QG25"/>
<dbReference type="InterPro" id="IPR035919">
    <property type="entry name" value="EAL_sf"/>
</dbReference>